<organism evidence="1">
    <name type="scientific">Anguilla anguilla</name>
    <name type="common">European freshwater eel</name>
    <name type="synonym">Muraena anguilla</name>
    <dbReference type="NCBI Taxonomy" id="7936"/>
    <lineage>
        <taxon>Eukaryota</taxon>
        <taxon>Metazoa</taxon>
        <taxon>Chordata</taxon>
        <taxon>Craniata</taxon>
        <taxon>Vertebrata</taxon>
        <taxon>Euteleostomi</taxon>
        <taxon>Actinopterygii</taxon>
        <taxon>Neopterygii</taxon>
        <taxon>Teleostei</taxon>
        <taxon>Anguilliformes</taxon>
        <taxon>Anguillidae</taxon>
        <taxon>Anguilla</taxon>
    </lineage>
</organism>
<reference evidence="1" key="2">
    <citation type="journal article" date="2015" name="Fish Shellfish Immunol.">
        <title>Early steps in the European eel (Anguilla anguilla)-Vibrio vulnificus interaction in the gills: Role of the RtxA13 toxin.</title>
        <authorList>
            <person name="Callol A."/>
            <person name="Pajuelo D."/>
            <person name="Ebbesson L."/>
            <person name="Teles M."/>
            <person name="MacKenzie S."/>
            <person name="Amaro C."/>
        </authorList>
    </citation>
    <scope>NUCLEOTIDE SEQUENCE</scope>
</reference>
<sequence length="84" mass="9478">MCLIQGPTTVAALDSTLSEVWAYRFHLNVTKFSHCCSTVPLFSPDIQLVTEVFLYQCDTKDRRPVKGKSTFVQRGGQCAIFFLD</sequence>
<evidence type="ECO:0000313" key="1">
    <source>
        <dbReference type="EMBL" id="JAH89926.1"/>
    </source>
</evidence>
<accession>A0A0E9WI22</accession>
<reference evidence="1" key="1">
    <citation type="submission" date="2014-11" db="EMBL/GenBank/DDBJ databases">
        <authorList>
            <person name="Amaro Gonzalez C."/>
        </authorList>
    </citation>
    <scope>NUCLEOTIDE SEQUENCE</scope>
</reference>
<proteinExistence type="predicted"/>
<dbReference type="AlphaFoldDB" id="A0A0E9WI22"/>
<name>A0A0E9WI22_ANGAN</name>
<dbReference type="EMBL" id="GBXM01018651">
    <property type="protein sequence ID" value="JAH89926.1"/>
    <property type="molecule type" value="Transcribed_RNA"/>
</dbReference>
<protein>
    <submittedName>
        <fullName evidence="1">Uncharacterized protein</fullName>
    </submittedName>
</protein>